<accession>A0A081D1B6</accession>
<sequence length="255" mass="27924">MSWIAALPMYDWPEVRSDVDRTWEEMRSCFMAKGIDAPQHLVRRNVDMPPVPGGIRGEGGSLIAPDPATLDPDALDLDVLWRHPALLISATCWGPMELGLQDHVQVIGQSSYDNIAGGSGILYSSAVIARRENGTSVEASGTGGPVLPLRLFQGRKLAFNEHRSMSGYLALKRDLESIGESLDLFSAFIETGAHRASVMAVARGEADFAAIDCRSWMLAKRHEAAARDLHVVGWTGKRKGLPFIRAKSVHLDFMM</sequence>
<proteinExistence type="predicted"/>
<comment type="caution">
    <text evidence="1">The sequence shown here is derived from an EMBL/GenBank/DDBJ whole genome shotgun (WGS) entry which is preliminary data.</text>
</comment>
<dbReference type="EMBL" id="BBJU01000027">
    <property type="protein sequence ID" value="GAK72712.1"/>
    <property type="molecule type" value="Genomic_DNA"/>
</dbReference>
<dbReference type="PANTHER" id="PTHR35841">
    <property type="entry name" value="PHOSPHONATES-BINDING PERIPLASMIC PROTEIN"/>
    <property type="match status" value="1"/>
</dbReference>
<protein>
    <recommendedName>
        <fullName evidence="3">Phosphate ABC transporter substrate-binding protein</fullName>
    </recommendedName>
</protein>
<dbReference type="PANTHER" id="PTHR35841:SF1">
    <property type="entry name" value="PHOSPHONATES-BINDING PERIPLASMIC PROTEIN"/>
    <property type="match status" value="1"/>
</dbReference>
<dbReference type="AlphaFoldDB" id="A0A081D1B6"/>
<gene>
    <name evidence="1" type="ORF">RRU01S_27_01010</name>
</gene>
<dbReference type="Proteomes" id="UP000028701">
    <property type="component" value="Unassembled WGS sequence"/>
</dbReference>
<dbReference type="eggNOG" id="COG3221">
    <property type="taxonomic scope" value="Bacteria"/>
</dbReference>
<name>A0A081D1B6_9HYPH</name>
<evidence type="ECO:0000313" key="1">
    <source>
        <dbReference type="EMBL" id="GAK72712.1"/>
    </source>
</evidence>
<dbReference type="Gene3D" id="3.40.190.10">
    <property type="entry name" value="Periplasmic binding protein-like II"/>
    <property type="match status" value="1"/>
</dbReference>
<reference evidence="1 2" key="1">
    <citation type="submission" date="2014-08" db="EMBL/GenBank/DDBJ databases">
        <title>Whole genome shotgun sequence of Rhizobium rubi NBRC 13261.</title>
        <authorList>
            <person name="Katano-Makiyama Y."/>
            <person name="Hosoyama A."/>
            <person name="Hashimoto M."/>
            <person name="Hosoyama Y."/>
            <person name="Noguchi M."/>
            <person name="Tsuchikane K."/>
            <person name="Uohara A."/>
            <person name="Ohji S."/>
            <person name="Ichikawa N."/>
            <person name="Kimura A."/>
            <person name="Yamazoe A."/>
            <person name="Fujita N."/>
        </authorList>
    </citation>
    <scope>NUCLEOTIDE SEQUENCE [LARGE SCALE GENOMIC DNA]</scope>
    <source>
        <strain evidence="1 2">NBRC 13261</strain>
    </source>
</reference>
<dbReference type="Pfam" id="PF12974">
    <property type="entry name" value="Phosphonate-bd"/>
    <property type="match status" value="1"/>
</dbReference>
<evidence type="ECO:0008006" key="3">
    <source>
        <dbReference type="Google" id="ProtNLM"/>
    </source>
</evidence>
<evidence type="ECO:0000313" key="2">
    <source>
        <dbReference type="Proteomes" id="UP000028701"/>
    </source>
</evidence>
<organism evidence="1 2">
    <name type="scientific">Agrobacterium rubi TR3 = NBRC 13261</name>
    <dbReference type="NCBI Taxonomy" id="1368415"/>
    <lineage>
        <taxon>Bacteria</taxon>
        <taxon>Pseudomonadati</taxon>
        <taxon>Pseudomonadota</taxon>
        <taxon>Alphaproteobacteria</taxon>
        <taxon>Hyphomicrobiales</taxon>
        <taxon>Rhizobiaceae</taxon>
        <taxon>Rhizobium/Agrobacterium group</taxon>
        <taxon>Agrobacterium</taxon>
    </lineage>
</organism>